<evidence type="ECO:0000313" key="1">
    <source>
        <dbReference type="EMBL" id="GFH12316.1"/>
    </source>
</evidence>
<dbReference type="EMBL" id="BLLF01000490">
    <property type="protein sequence ID" value="GFH12316.1"/>
    <property type="molecule type" value="Genomic_DNA"/>
</dbReference>
<proteinExistence type="predicted"/>
<keyword evidence="2" id="KW-1185">Reference proteome</keyword>
<dbReference type="Proteomes" id="UP000485058">
    <property type="component" value="Unassembled WGS sequence"/>
</dbReference>
<dbReference type="AlphaFoldDB" id="A0A699YZB2"/>
<comment type="caution">
    <text evidence="1">The sequence shown here is derived from an EMBL/GenBank/DDBJ whole genome shotgun (WGS) entry which is preliminary data.</text>
</comment>
<name>A0A699YZB2_HAELA</name>
<protein>
    <submittedName>
        <fullName evidence="1">Uncharacterized protein</fullName>
    </submittedName>
</protein>
<sequence>MDSSQLASSLYSFACLGYLDSSVRDLAAYVAKAKLTKLAALKPEELTNLLYARSVFFALCAYQAVSSGHSQLASEPQLDSMAEALWKECSRRESFGQQWSEQDLMQLYTATHCESGPSSQAKLDLEQLVAEVEDLPVQLSSSEGKQLVQVVQDMEDWDRLEESSRDQLTQALLLCLGVAEAMPSP</sequence>
<accession>A0A699YZB2</accession>
<gene>
    <name evidence="1" type="ORF">HaLaN_07973</name>
</gene>
<evidence type="ECO:0000313" key="2">
    <source>
        <dbReference type="Proteomes" id="UP000485058"/>
    </source>
</evidence>
<reference evidence="1 2" key="1">
    <citation type="submission" date="2020-02" db="EMBL/GenBank/DDBJ databases">
        <title>Draft genome sequence of Haematococcus lacustris strain NIES-144.</title>
        <authorList>
            <person name="Morimoto D."/>
            <person name="Nakagawa S."/>
            <person name="Yoshida T."/>
            <person name="Sawayama S."/>
        </authorList>
    </citation>
    <scope>NUCLEOTIDE SEQUENCE [LARGE SCALE GENOMIC DNA]</scope>
    <source>
        <strain evidence="1 2">NIES-144</strain>
    </source>
</reference>
<organism evidence="1 2">
    <name type="scientific">Haematococcus lacustris</name>
    <name type="common">Green alga</name>
    <name type="synonym">Haematococcus pluvialis</name>
    <dbReference type="NCBI Taxonomy" id="44745"/>
    <lineage>
        <taxon>Eukaryota</taxon>
        <taxon>Viridiplantae</taxon>
        <taxon>Chlorophyta</taxon>
        <taxon>core chlorophytes</taxon>
        <taxon>Chlorophyceae</taxon>
        <taxon>CS clade</taxon>
        <taxon>Chlamydomonadales</taxon>
        <taxon>Haematococcaceae</taxon>
        <taxon>Haematococcus</taxon>
    </lineage>
</organism>